<protein>
    <submittedName>
        <fullName evidence="1">Uncharacterized protein</fullName>
    </submittedName>
</protein>
<reference evidence="1 2" key="2">
    <citation type="submission" date="2018-09" db="EMBL/GenBank/DDBJ databases">
        <title>Giant CbK-like Caulobacter bacteriophages have genetically divergent genomes.</title>
        <authorList>
            <person name="Wilson K."/>
            <person name="Ely B."/>
        </authorList>
    </citation>
    <scope>NUCLEOTIDE SEQUENCE [LARGE SCALE GENOMIC DNA]</scope>
</reference>
<keyword evidence="2" id="KW-1185">Reference proteome</keyword>
<evidence type="ECO:0000313" key="1">
    <source>
        <dbReference type="EMBL" id="AXQ69077.1"/>
    </source>
</evidence>
<evidence type="ECO:0000313" key="2">
    <source>
        <dbReference type="Proteomes" id="UP000259421"/>
    </source>
</evidence>
<reference evidence="2" key="1">
    <citation type="submission" date="2018-07" db="EMBL/GenBank/DDBJ databases">
        <title>Giant CbK-like Caulobacter bacteriophages have genetically divergent genomes.</title>
        <authorList>
            <person name="Wilson K.M."/>
            <person name="Ely B."/>
        </authorList>
    </citation>
    <scope>NUCLEOTIDE SEQUENCE [LARGE SCALE GENOMIC DNA]</scope>
</reference>
<gene>
    <name evidence="1" type="ORF">CcrBL9_gp053c</name>
</gene>
<accession>A0A385EE27</accession>
<dbReference type="Proteomes" id="UP000259421">
    <property type="component" value="Segment"/>
</dbReference>
<sequence length="260" mass="28857">MDGKIHILGGGTFAPVRNHLSLAAQAFGGAAKKLHIQFSGEMEWHMRRNKVTYEAYYDHPMEDRHYGLYTRQRVKLHLTKMADPYSKLVYNSDIKALLDKLLADPETKMIVMSAALCDYEGSILDTSRGEGIQLSTTSGPHETRLKTDAGQQLMRLTPADKLIGAIRKTRPDVFVVGFKTTTGASSEEQRATGFKSLRDADTQLVLANDTVTRNNMVIGVNDYAKPTYESGDRDGALRVLAEVAFNRCRIFQAPPVDAGF</sequence>
<name>A0A385EE27_9CAUD</name>
<dbReference type="InterPro" id="IPR035929">
    <property type="entry name" value="CoaB-like_sf"/>
</dbReference>
<dbReference type="Gene3D" id="3.40.50.10300">
    <property type="entry name" value="CoaB-like"/>
    <property type="match status" value="1"/>
</dbReference>
<dbReference type="SUPFAM" id="SSF102645">
    <property type="entry name" value="CoaB-like"/>
    <property type="match status" value="1"/>
</dbReference>
<proteinExistence type="predicted"/>
<dbReference type="EMBL" id="MH588546">
    <property type="protein sequence ID" value="AXQ69077.1"/>
    <property type="molecule type" value="Genomic_DNA"/>
</dbReference>
<organism evidence="1 2">
    <name type="scientific">Caulobacter phage CcrBL9</name>
    <dbReference type="NCBI Taxonomy" id="2283270"/>
    <lineage>
        <taxon>Viruses</taxon>
        <taxon>Duplodnaviria</taxon>
        <taxon>Heunggongvirae</taxon>
        <taxon>Uroviricota</taxon>
        <taxon>Caudoviricetes</taxon>
        <taxon>Jeanschmidtviridae</taxon>
        <taxon>Bertelyvirus</taxon>
        <taxon>Bertelyvirus BL9</taxon>
    </lineage>
</organism>